<evidence type="ECO:0000313" key="2">
    <source>
        <dbReference type="Proteomes" id="UP001602058"/>
    </source>
</evidence>
<sequence length="435" mass="46197">MDRPCNREDIVRTHHAALEVVHAVADLLADPDAAPVGHRTAAADRQQLAYGLPGIALLHIERAAAGLGPWRRAHDWLAAAARQPFTSGPDSHPFYGAPAFAYVLACAAEHLPGSYEQALDTMDRQMVADVCRRLGAAHRRIEVGLLPELAEYDVIRGLSGYGAHLLRRNPASATVRTVLDYCVRLTDPITHEGETLPGWWVETGPSGRPDDRFPGGHANTGVAHGIGSVLALLALAARHGTLVDGHHDAMRTILAWLDRWREETGRNLAWPYWVTRSELREGRTAPSAPRRPSWCYGTAGIARVQQLAALALGDTSRQIEAENALVAAVTDTAQLKATTDNGLCHGFAGLVHVVARSADDADPSTAGRLRAAIPALLTAMCSPVSNPTDAALAMTQDKAGGPGFLNGAAGIALALQAAATGEPPRSAWDTCLLIA</sequence>
<dbReference type="Pfam" id="PF05147">
    <property type="entry name" value="LANC_like"/>
    <property type="match status" value="1"/>
</dbReference>
<reference evidence="1 2" key="1">
    <citation type="submission" date="2024-10" db="EMBL/GenBank/DDBJ databases">
        <title>The Natural Products Discovery Center: Release of the First 8490 Sequenced Strains for Exploring Actinobacteria Biosynthetic Diversity.</title>
        <authorList>
            <person name="Kalkreuter E."/>
            <person name="Kautsar S.A."/>
            <person name="Yang D."/>
            <person name="Bader C.D."/>
            <person name="Teijaro C.N."/>
            <person name="Fluegel L."/>
            <person name="Davis C.M."/>
            <person name="Simpson J.R."/>
            <person name="Lauterbach L."/>
            <person name="Steele A.D."/>
            <person name="Gui C."/>
            <person name="Meng S."/>
            <person name="Li G."/>
            <person name="Viehrig K."/>
            <person name="Ye F."/>
            <person name="Su P."/>
            <person name="Kiefer A.F."/>
            <person name="Nichols A."/>
            <person name="Cepeda A.J."/>
            <person name="Yan W."/>
            <person name="Fan B."/>
            <person name="Jiang Y."/>
            <person name="Adhikari A."/>
            <person name="Zheng C.-J."/>
            <person name="Schuster L."/>
            <person name="Cowan T.M."/>
            <person name="Smanski M.J."/>
            <person name="Chevrette M.G."/>
            <person name="De Carvalho L.P.S."/>
            <person name="Shen B."/>
        </authorList>
    </citation>
    <scope>NUCLEOTIDE SEQUENCE [LARGE SCALE GENOMIC DNA]</scope>
    <source>
        <strain evidence="1 2">NPDC001390</strain>
    </source>
</reference>
<dbReference type="Proteomes" id="UP001602058">
    <property type="component" value="Unassembled WGS sequence"/>
</dbReference>
<proteinExistence type="predicted"/>
<dbReference type="SMART" id="SM01260">
    <property type="entry name" value="LANC_like"/>
    <property type="match status" value="1"/>
</dbReference>
<dbReference type="PRINTS" id="PR01950">
    <property type="entry name" value="LANCSUPER"/>
</dbReference>
<accession>A0ABW6UTI1</accession>
<dbReference type="Gene3D" id="1.50.10.20">
    <property type="match status" value="1"/>
</dbReference>
<dbReference type="CDD" id="cd04793">
    <property type="entry name" value="LanC"/>
    <property type="match status" value="1"/>
</dbReference>
<comment type="caution">
    <text evidence="1">The sequence shown here is derived from an EMBL/GenBank/DDBJ whole genome shotgun (WGS) entry which is preliminary data.</text>
</comment>
<name>A0ABW6UTI1_9ACTN</name>
<gene>
    <name evidence="1" type="ORF">ACFY1D_35770</name>
</gene>
<dbReference type="SUPFAM" id="SSF158745">
    <property type="entry name" value="LanC-like"/>
    <property type="match status" value="1"/>
</dbReference>
<evidence type="ECO:0000313" key="1">
    <source>
        <dbReference type="EMBL" id="MFF4526746.1"/>
    </source>
</evidence>
<dbReference type="PRINTS" id="PR01955">
    <property type="entry name" value="LANCFRANKIA"/>
</dbReference>
<keyword evidence="2" id="KW-1185">Reference proteome</keyword>
<protein>
    <submittedName>
        <fullName evidence="1">Lanthionine synthetase C family protein</fullName>
    </submittedName>
</protein>
<organism evidence="1 2">
    <name type="scientific">Streptomyces bluensis</name>
    <dbReference type="NCBI Taxonomy" id="33897"/>
    <lineage>
        <taxon>Bacteria</taxon>
        <taxon>Bacillati</taxon>
        <taxon>Actinomycetota</taxon>
        <taxon>Actinomycetes</taxon>
        <taxon>Kitasatosporales</taxon>
        <taxon>Streptomycetaceae</taxon>
        <taxon>Streptomyces</taxon>
    </lineage>
</organism>
<dbReference type="EMBL" id="JBIAWJ010000028">
    <property type="protein sequence ID" value="MFF4526746.1"/>
    <property type="molecule type" value="Genomic_DNA"/>
</dbReference>
<dbReference type="InterPro" id="IPR033889">
    <property type="entry name" value="LanC"/>
</dbReference>
<dbReference type="InterPro" id="IPR007822">
    <property type="entry name" value="LANC-like"/>
</dbReference>
<dbReference type="RefSeq" id="WP_351084378.1">
    <property type="nucleotide sequence ID" value="NZ_JBEOZG010000025.1"/>
</dbReference>